<dbReference type="InterPro" id="IPR000073">
    <property type="entry name" value="AB_hydrolase_1"/>
</dbReference>
<name>A0AAN1LC12_9RHOB</name>
<comment type="similarity">
    <text evidence="3 11 13">Belongs to the peptidase S33 family.</text>
</comment>
<dbReference type="SUPFAM" id="SSF53474">
    <property type="entry name" value="alpha/beta-Hydrolases"/>
    <property type="match status" value="1"/>
</dbReference>
<evidence type="ECO:0000256" key="1">
    <source>
        <dbReference type="ARBA" id="ARBA00001585"/>
    </source>
</evidence>
<keyword evidence="9 11" id="KW-0378">Hydrolase</keyword>
<comment type="subcellular location">
    <subcellularLocation>
        <location evidence="2 11">Cytoplasm</location>
    </subcellularLocation>
</comment>
<keyword evidence="6 11" id="KW-0031">Aminopeptidase</keyword>
<dbReference type="EMBL" id="CP010767">
    <property type="protein sequence ID" value="ATG45182.1"/>
    <property type="molecule type" value="Genomic_DNA"/>
</dbReference>
<dbReference type="InterPro" id="IPR002410">
    <property type="entry name" value="Peptidase_S33"/>
</dbReference>
<evidence type="ECO:0000313" key="15">
    <source>
        <dbReference type="EMBL" id="ATG45182.1"/>
    </source>
</evidence>
<evidence type="ECO:0000256" key="5">
    <source>
        <dbReference type="ARBA" id="ARBA00021843"/>
    </source>
</evidence>
<evidence type="ECO:0000313" key="16">
    <source>
        <dbReference type="Proteomes" id="UP000218606"/>
    </source>
</evidence>
<dbReference type="GO" id="GO:0006508">
    <property type="term" value="P:proteolysis"/>
    <property type="evidence" value="ECO:0007669"/>
    <property type="project" value="UniProtKB-KW"/>
</dbReference>
<dbReference type="AlphaFoldDB" id="A0AAN1LC12"/>
<dbReference type="PRINTS" id="PR00793">
    <property type="entry name" value="PROAMNOPTASE"/>
</dbReference>
<dbReference type="EC" id="3.4.11.5" evidence="4 11"/>
<feature type="active site" evidence="12">
    <location>
        <position position="274"/>
    </location>
</feature>
<evidence type="ECO:0000259" key="14">
    <source>
        <dbReference type="Pfam" id="PF00561"/>
    </source>
</evidence>
<protein>
    <recommendedName>
        <fullName evidence="5 11">Proline iminopeptidase</fullName>
        <shortName evidence="11">PIP</shortName>
        <ecNumber evidence="4 11">3.4.11.5</ecNumber>
    </recommendedName>
    <alternativeName>
        <fullName evidence="10 11">Prolyl aminopeptidase</fullName>
    </alternativeName>
</protein>
<feature type="active site" description="Nucleophile" evidence="12">
    <location>
        <position position="120"/>
    </location>
</feature>
<dbReference type="GO" id="GO:0004177">
    <property type="term" value="F:aminopeptidase activity"/>
    <property type="evidence" value="ECO:0007669"/>
    <property type="project" value="UniProtKB-UniRule"/>
</dbReference>
<dbReference type="Proteomes" id="UP000218606">
    <property type="component" value="Chromosome"/>
</dbReference>
<dbReference type="RefSeq" id="WP_096872939.1">
    <property type="nucleotide sequence ID" value="NZ_CP010715.1"/>
</dbReference>
<evidence type="ECO:0000256" key="13">
    <source>
        <dbReference type="RuleBase" id="RU003421"/>
    </source>
</evidence>
<dbReference type="PIRSF" id="PIRSF006431">
    <property type="entry name" value="Pept_S33"/>
    <property type="match status" value="1"/>
</dbReference>
<proteinExistence type="inferred from homology"/>
<dbReference type="InterPro" id="IPR005944">
    <property type="entry name" value="Pro_iminopeptidase"/>
</dbReference>
<dbReference type="PRINTS" id="PR00111">
    <property type="entry name" value="ABHYDROLASE"/>
</dbReference>
<evidence type="ECO:0000256" key="8">
    <source>
        <dbReference type="ARBA" id="ARBA00022670"/>
    </source>
</evidence>
<dbReference type="NCBIfam" id="TIGR01249">
    <property type="entry name" value="pro_imino_pep_1"/>
    <property type="match status" value="1"/>
</dbReference>
<dbReference type="Pfam" id="PF00561">
    <property type="entry name" value="Abhydrolase_1"/>
    <property type="match status" value="1"/>
</dbReference>
<organism evidence="15 16">
    <name type="scientific">Phaeobacter piscinae</name>
    <dbReference type="NCBI Taxonomy" id="1580596"/>
    <lineage>
        <taxon>Bacteria</taxon>
        <taxon>Pseudomonadati</taxon>
        <taxon>Pseudomonadota</taxon>
        <taxon>Alphaproteobacteria</taxon>
        <taxon>Rhodobacterales</taxon>
        <taxon>Roseobacteraceae</taxon>
        <taxon>Phaeobacter</taxon>
    </lineage>
</organism>
<evidence type="ECO:0000256" key="12">
    <source>
        <dbReference type="PIRSR" id="PIRSR006431-1"/>
    </source>
</evidence>
<reference evidence="15 16" key="1">
    <citation type="journal article" date="2017" name="Front. Microbiol.">
        <title>Phaeobacter piscinae sp. nov., a species of the Roseobacter group and potential aquaculture probiont.</title>
        <authorList>
            <person name="Sonnenschein E.C."/>
            <person name="Phippen C.B.W."/>
            <person name="Nielsen K.F."/>
            <person name="Mateiu R.V."/>
            <person name="Melchiorsen J."/>
            <person name="Gram L."/>
            <person name="Overmann J."/>
            <person name="Freese H.M."/>
        </authorList>
    </citation>
    <scope>NUCLEOTIDE SEQUENCE [LARGE SCALE GENOMIC DNA]</scope>
    <source>
        <strain evidence="15 16">P13</strain>
    </source>
</reference>
<dbReference type="InterPro" id="IPR029058">
    <property type="entry name" value="AB_hydrolase_fold"/>
</dbReference>
<dbReference type="GO" id="GO:0005737">
    <property type="term" value="C:cytoplasm"/>
    <property type="evidence" value="ECO:0007669"/>
    <property type="project" value="UniProtKB-SubCell"/>
</dbReference>
<feature type="domain" description="AB hydrolase-1" evidence="14">
    <location>
        <begin position="46"/>
        <end position="304"/>
    </location>
</feature>
<evidence type="ECO:0000256" key="6">
    <source>
        <dbReference type="ARBA" id="ARBA00022438"/>
    </source>
</evidence>
<evidence type="ECO:0000256" key="7">
    <source>
        <dbReference type="ARBA" id="ARBA00022490"/>
    </source>
</evidence>
<evidence type="ECO:0000256" key="9">
    <source>
        <dbReference type="ARBA" id="ARBA00022801"/>
    </source>
</evidence>
<evidence type="ECO:0000256" key="10">
    <source>
        <dbReference type="ARBA" id="ARBA00029605"/>
    </source>
</evidence>
<evidence type="ECO:0000256" key="2">
    <source>
        <dbReference type="ARBA" id="ARBA00004496"/>
    </source>
</evidence>
<feature type="active site" description="Proton donor" evidence="12">
    <location>
        <position position="302"/>
    </location>
</feature>
<keyword evidence="7 11" id="KW-0963">Cytoplasm</keyword>
<evidence type="ECO:0000256" key="4">
    <source>
        <dbReference type="ARBA" id="ARBA00012568"/>
    </source>
</evidence>
<keyword evidence="8 11" id="KW-0645">Protease</keyword>
<accession>A0AAN1LC12</accession>
<dbReference type="Gene3D" id="3.40.50.1820">
    <property type="entry name" value="alpha/beta hydrolase"/>
    <property type="match status" value="1"/>
</dbReference>
<dbReference type="PANTHER" id="PTHR43722:SF1">
    <property type="entry name" value="PROLINE IMINOPEPTIDASE"/>
    <property type="match status" value="1"/>
</dbReference>
<sequence>MDKYPYQKRAVQYLYPPIEPFDQRMIDVGQGHHIYMEQSGNPDGIPVVVCHGGPGGGSSPAMRRYFDPERYRIILFDQRGCGRSRPHASCEDNTTWHLVADMEIIRRLIGVSQWMVFGGSWGATLSLIYAQTHPGRVRQLILRGVFLMTKSELDWFYGGGAGRFWPETWSRFVSLIPDDERSDLIAAYNRRLFSGDMAEEIRFGRAWSAWENALASIHSNGVSGESPGDYARAFARLENHYFINGGFLDYDGQIFANMSRISHIPGIIVQGRYDMICPPTSAWRLKELWPNAELKMVRNAGHALSEPGISAELVRAMDQIVEEQEP</sequence>
<comment type="catalytic activity">
    <reaction evidence="1 11 13">
        <text>Release of N-terminal proline from a peptide.</text>
        <dbReference type="EC" id="3.4.11.5"/>
    </reaction>
</comment>
<dbReference type="PANTHER" id="PTHR43722">
    <property type="entry name" value="PROLINE IMINOPEPTIDASE"/>
    <property type="match status" value="1"/>
</dbReference>
<gene>
    <name evidence="15" type="primary">pip</name>
    <name evidence="15" type="ORF">PhaeoP13_03295</name>
</gene>
<evidence type="ECO:0000256" key="3">
    <source>
        <dbReference type="ARBA" id="ARBA00010088"/>
    </source>
</evidence>
<evidence type="ECO:0000256" key="11">
    <source>
        <dbReference type="PIRNR" id="PIRNR006431"/>
    </source>
</evidence>